<proteinExistence type="predicted"/>
<dbReference type="PANTHER" id="PTHR42877">
    <property type="entry name" value="L-ORNITHINE N(5)-MONOOXYGENASE-RELATED"/>
    <property type="match status" value="1"/>
</dbReference>
<evidence type="ECO:0000313" key="1">
    <source>
        <dbReference type="EMBL" id="ORW49463.1"/>
    </source>
</evidence>
<accession>A0A1X2ADP5</accession>
<protein>
    <submittedName>
        <fullName evidence="1">Monooxygenase</fullName>
    </submittedName>
</protein>
<keyword evidence="1" id="KW-0560">Oxidoreductase</keyword>
<evidence type="ECO:0000313" key="2">
    <source>
        <dbReference type="Proteomes" id="UP000193285"/>
    </source>
</evidence>
<name>A0A1X2ADP5_9MYCO</name>
<dbReference type="SUPFAM" id="SSF51905">
    <property type="entry name" value="FAD/NAD(P)-binding domain"/>
    <property type="match status" value="2"/>
</dbReference>
<dbReference type="OrthoDB" id="5168853at2"/>
<dbReference type="InterPro" id="IPR051209">
    <property type="entry name" value="FAD-bind_Monooxygenase_sf"/>
</dbReference>
<dbReference type="Pfam" id="PF13738">
    <property type="entry name" value="Pyr_redox_3"/>
    <property type="match status" value="1"/>
</dbReference>
<comment type="caution">
    <text evidence="1">The sequence shown here is derived from an EMBL/GenBank/DDBJ whole genome shotgun (WGS) entry which is preliminary data.</text>
</comment>
<keyword evidence="1" id="KW-0503">Monooxygenase</keyword>
<dbReference type="Proteomes" id="UP000193285">
    <property type="component" value="Unassembled WGS sequence"/>
</dbReference>
<dbReference type="GO" id="GO:0004497">
    <property type="term" value="F:monooxygenase activity"/>
    <property type="evidence" value="ECO:0007669"/>
    <property type="project" value="UniProtKB-KW"/>
</dbReference>
<dbReference type="EMBL" id="LQPN01000035">
    <property type="protein sequence ID" value="ORW49463.1"/>
    <property type="molecule type" value="Genomic_DNA"/>
</dbReference>
<sequence length="480" mass="53648">MGLKPRVGIIGGGAGGIAMGIQLAEGGYDFTIFDRADWFGGTWRHNTFPGAACDVPSHLYSYSFAPNPRWSKTYANQPEILAYLEKVAAGHGLGPHLRPHTAIATVRWSDERRRWTLTTDDGARHDFDVVVSAVGMLDVPHVPDIPGARRFRGRQFHSSRWDHSRPTEGERVASIGTGASAVQYVPAIAPKTAHLTVFQRTPIWIAPRFDFPFTAEQHEEFERHPEMARKLRDEAFDAYESSSFDVDAAQTREATELARSYLRRKVADPELRAKLTPDYPAGCKRPLMSREWYPTFALPNVTLETTAIAELTERGVRTADGVEHRVDTVIYGTGFKAADYLASIDVYGTGGRRLRDDWSGGAEAHLGTLIAGYPNFFTLYGPNTNGVNSILYIHEAQTTFVRHILDVMGARGARTIEVTADAQRRYNDELQAAMAGKVWLACDNYFRHPSGKVVTQLPYSGRTFYERTRELVDGDYRFGR</sequence>
<organism evidence="1 2">
    <name type="scientific">Mycobacterium paraense</name>
    <dbReference type="NCBI Taxonomy" id="767916"/>
    <lineage>
        <taxon>Bacteria</taxon>
        <taxon>Bacillati</taxon>
        <taxon>Actinomycetota</taxon>
        <taxon>Actinomycetes</taxon>
        <taxon>Mycobacteriales</taxon>
        <taxon>Mycobacteriaceae</taxon>
        <taxon>Mycobacterium</taxon>
        <taxon>Mycobacterium simiae complex</taxon>
    </lineage>
</organism>
<dbReference type="Gene3D" id="3.50.50.60">
    <property type="entry name" value="FAD/NAD(P)-binding domain"/>
    <property type="match status" value="2"/>
</dbReference>
<dbReference type="InterPro" id="IPR036188">
    <property type="entry name" value="FAD/NAD-bd_sf"/>
</dbReference>
<gene>
    <name evidence="1" type="ORF">AWB90_09495</name>
</gene>
<dbReference type="AlphaFoldDB" id="A0A1X2ADP5"/>
<dbReference type="RefSeq" id="WP_085244653.1">
    <property type="nucleotide sequence ID" value="NZ_LQPN01000035.1"/>
</dbReference>
<reference evidence="1 2" key="1">
    <citation type="journal article" date="2015" name="Emerg. Microbes Infect.">
        <title>Characterization of 17 strains belonging to the Mycobacterium simiae complex and description of Mycobacterium paraense sp. nov.</title>
        <authorList>
            <person name="Fusco da Costa A.R."/>
            <person name="Fedrizzi T."/>
            <person name="Lopes M.L."/>
            <person name="Pecorari M."/>
            <person name="Oliveira da Costa W.L."/>
            <person name="Giacobazzi E."/>
            <person name="da Costa Bahia J.R."/>
            <person name="De Sanctis V."/>
            <person name="Batista Lima K.V."/>
            <person name="Bertorelli R."/>
            <person name="Grottola A."/>
            <person name="Fabio A."/>
            <person name="Mariottini A."/>
            <person name="Ferretti P."/>
            <person name="Di Leva F."/>
            <person name="Fregni Serpini G."/>
            <person name="Tagliazucchi S."/>
            <person name="Rumpianesi F."/>
            <person name="Jousson O."/>
            <person name="Segata N."/>
            <person name="Tortoli E."/>
        </authorList>
    </citation>
    <scope>NUCLEOTIDE SEQUENCE [LARGE SCALE GENOMIC DNA]</scope>
    <source>
        <strain evidence="1 2">IEC33</strain>
    </source>
</reference>
<dbReference type="PANTHER" id="PTHR42877:SF4">
    <property type="entry name" value="FAD_NAD(P)-BINDING DOMAIN-CONTAINING PROTEIN-RELATED"/>
    <property type="match status" value="1"/>
</dbReference>
<dbReference type="STRING" id="767916.AWB91_25305"/>